<dbReference type="RefSeq" id="WP_036175562.1">
    <property type="nucleotide sequence ID" value="NZ_AVCZ01000013.1"/>
</dbReference>
<protein>
    <submittedName>
        <fullName evidence="1">Uncharacterized protein</fullName>
    </submittedName>
</protein>
<dbReference type="Proteomes" id="UP000030595">
    <property type="component" value="Unassembled WGS sequence"/>
</dbReference>
<keyword evidence="2" id="KW-1185">Reference proteome</keyword>
<accession>A0A0A3JV73</accession>
<evidence type="ECO:0000313" key="1">
    <source>
        <dbReference type="EMBL" id="KGR90902.1"/>
    </source>
</evidence>
<organism evidence="1 2">
    <name type="scientific">Ureibacillus massiliensis 4400831 = CIP 108448 = CCUG 49529</name>
    <dbReference type="NCBI Taxonomy" id="1211035"/>
    <lineage>
        <taxon>Bacteria</taxon>
        <taxon>Bacillati</taxon>
        <taxon>Bacillota</taxon>
        <taxon>Bacilli</taxon>
        <taxon>Bacillales</taxon>
        <taxon>Caryophanaceae</taxon>
        <taxon>Ureibacillus</taxon>
    </lineage>
</organism>
<comment type="caution">
    <text evidence="1">The sequence shown here is derived from an EMBL/GenBank/DDBJ whole genome shotgun (WGS) entry which is preliminary data.</text>
</comment>
<gene>
    <name evidence="1" type="ORF">CD30_09365</name>
</gene>
<dbReference type="eggNOG" id="ENOG502ZJ0T">
    <property type="taxonomic scope" value="Bacteria"/>
</dbReference>
<dbReference type="EMBL" id="JPVQ01000013">
    <property type="protein sequence ID" value="KGR90902.1"/>
    <property type="molecule type" value="Genomic_DNA"/>
</dbReference>
<proteinExistence type="predicted"/>
<reference evidence="1 2" key="1">
    <citation type="submission" date="2014-02" db="EMBL/GenBank/DDBJ databases">
        <title>Draft genome sequence of Lysinibacillus massiliensis CCUG 49529.</title>
        <authorList>
            <person name="Zhang F."/>
            <person name="Wang G."/>
            <person name="Zhang L."/>
        </authorList>
    </citation>
    <scope>NUCLEOTIDE SEQUENCE [LARGE SCALE GENOMIC DNA]</scope>
    <source>
        <strain evidence="1 2">CCUG 49529</strain>
    </source>
</reference>
<dbReference type="AlphaFoldDB" id="A0A0A3JV73"/>
<dbReference type="OrthoDB" id="2967173at2"/>
<name>A0A0A3JV73_9BACL</name>
<evidence type="ECO:0000313" key="2">
    <source>
        <dbReference type="Proteomes" id="UP000030595"/>
    </source>
</evidence>
<sequence length="164" mass="18950">MKKLVFIFVVLLIIGVLAFCNDSEPDIEIEATISPISEYEYNILNYKDGAIDDYKLFKLDFHMKHDDSVKEREIYIPDLMEIFNNIDDIARFDNGNGSEQDNQRGNFATYNRIAVFYSKGLSNNDIKEVFSDEKITVAWVNGKNEKVEMEYTIADFIEFSSEPG</sequence>